<dbReference type="InterPro" id="IPR015500">
    <property type="entry name" value="Peptidase_S8_subtilisin-rel"/>
</dbReference>
<dbReference type="SUPFAM" id="SSF52743">
    <property type="entry name" value="Subtilisin-like"/>
    <property type="match status" value="1"/>
</dbReference>
<name>A0ABV5MB53_9ACTN</name>
<evidence type="ECO:0000256" key="4">
    <source>
        <dbReference type="ARBA" id="ARBA00022825"/>
    </source>
</evidence>
<dbReference type="PROSITE" id="PS51892">
    <property type="entry name" value="SUBTILASE"/>
    <property type="match status" value="1"/>
</dbReference>
<dbReference type="Gene3D" id="3.40.50.200">
    <property type="entry name" value="Peptidase S8/S53 domain"/>
    <property type="match status" value="1"/>
</dbReference>
<dbReference type="PRINTS" id="PR00723">
    <property type="entry name" value="SUBTILISIN"/>
</dbReference>
<dbReference type="InterPro" id="IPR050131">
    <property type="entry name" value="Peptidase_S8_subtilisin-like"/>
</dbReference>
<feature type="domain" description="Peptidase S8/S53" evidence="8">
    <location>
        <begin position="51"/>
        <end position="299"/>
    </location>
</feature>
<dbReference type="EMBL" id="JBHMCA010000046">
    <property type="protein sequence ID" value="MFB9446081.1"/>
    <property type="molecule type" value="Genomic_DNA"/>
</dbReference>
<keyword evidence="2 5" id="KW-0645">Protease</keyword>
<dbReference type="InterPro" id="IPR036852">
    <property type="entry name" value="Peptidase_S8/S53_dom_sf"/>
</dbReference>
<evidence type="ECO:0000256" key="1">
    <source>
        <dbReference type="ARBA" id="ARBA00011073"/>
    </source>
</evidence>
<protein>
    <submittedName>
        <fullName evidence="9">S8 family serine peptidase</fullName>
    </submittedName>
</protein>
<comment type="similarity">
    <text evidence="1 5">Belongs to the peptidase S8 family.</text>
</comment>
<evidence type="ECO:0000256" key="2">
    <source>
        <dbReference type="ARBA" id="ARBA00022670"/>
    </source>
</evidence>
<evidence type="ECO:0000256" key="7">
    <source>
        <dbReference type="SAM" id="SignalP"/>
    </source>
</evidence>
<evidence type="ECO:0000313" key="9">
    <source>
        <dbReference type="EMBL" id="MFB9446081.1"/>
    </source>
</evidence>
<dbReference type="PROSITE" id="PS00137">
    <property type="entry name" value="SUBTILASE_HIS"/>
    <property type="match status" value="1"/>
</dbReference>
<feature type="active site" description="Charge relay system" evidence="5">
    <location>
        <position position="251"/>
    </location>
</feature>
<keyword evidence="6" id="KW-1133">Transmembrane helix</keyword>
<keyword evidence="6" id="KW-0472">Membrane</keyword>
<dbReference type="Pfam" id="PF00082">
    <property type="entry name" value="Peptidase_S8"/>
    <property type="match status" value="1"/>
</dbReference>
<dbReference type="InterPro" id="IPR022398">
    <property type="entry name" value="Peptidase_S8_His-AS"/>
</dbReference>
<accession>A0ABV5MB53</accession>
<feature type="chain" id="PRO_5046083606" evidence="7">
    <location>
        <begin position="28"/>
        <end position="366"/>
    </location>
</feature>
<comment type="caution">
    <text evidence="9">The sequence shown here is derived from an EMBL/GenBank/DDBJ whole genome shotgun (WGS) entry which is preliminary data.</text>
</comment>
<feature type="signal peptide" evidence="7">
    <location>
        <begin position="1"/>
        <end position="27"/>
    </location>
</feature>
<reference evidence="9 10" key="1">
    <citation type="submission" date="2024-09" db="EMBL/GenBank/DDBJ databases">
        <authorList>
            <person name="Sun Q."/>
            <person name="Mori K."/>
        </authorList>
    </citation>
    <scope>NUCLEOTIDE SEQUENCE [LARGE SCALE GENOMIC DNA]</scope>
    <source>
        <strain evidence="9 10">JCM 3307</strain>
    </source>
</reference>
<evidence type="ECO:0000313" key="10">
    <source>
        <dbReference type="Proteomes" id="UP001589608"/>
    </source>
</evidence>
<evidence type="ECO:0000256" key="3">
    <source>
        <dbReference type="ARBA" id="ARBA00022801"/>
    </source>
</evidence>
<keyword evidence="3 5" id="KW-0378">Hydrolase</keyword>
<feature type="active site" description="Charge relay system" evidence="5">
    <location>
        <position position="95"/>
    </location>
</feature>
<evidence type="ECO:0000259" key="8">
    <source>
        <dbReference type="Pfam" id="PF00082"/>
    </source>
</evidence>
<keyword evidence="6" id="KW-0812">Transmembrane</keyword>
<keyword evidence="7" id="KW-0732">Signal</keyword>
<feature type="active site" description="Charge relay system" evidence="5">
    <location>
        <position position="60"/>
    </location>
</feature>
<evidence type="ECO:0000256" key="5">
    <source>
        <dbReference type="PROSITE-ProRule" id="PRU01240"/>
    </source>
</evidence>
<dbReference type="PANTHER" id="PTHR43806:SF11">
    <property type="entry name" value="CEREVISIN-RELATED"/>
    <property type="match status" value="1"/>
</dbReference>
<dbReference type="Proteomes" id="UP001589608">
    <property type="component" value="Unassembled WGS sequence"/>
</dbReference>
<feature type="transmembrane region" description="Helical" evidence="6">
    <location>
        <begin position="339"/>
        <end position="359"/>
    </location>
</feature>
<gene>
    <name evidence="9" type="ORF">ACFFTR_23610</name>
</gene>
<dbReference type="InterPro" id="IPR000209">
    <property type="entry name" value="Peptidase_S8/S53_dom"/>
</dbReference>
<sequence>MIAVGRLTFGGAAVALLLLVTAGTAIADTVRDRQWHLVSLGIADAHKVSQGESVIVAIPDTGVDTRHAELTTAVLSGKGLGEGNTTDGRTDTDGHGTAVAGLIAGRGLPNGGGVLGIAPKSMILPIQTTRGGDSIGSPALLAEGVDWATTHGAKVICIAAVTNEDPRLQEAVERALTADVVVVAGVGNTPEQTEVGFPAKLPGVLAVGGTGRNSEHASISATGPETLVAAPAADIVSTRPAGQYASGSGTSYATAIVSGVVALVRAKFPGLSGPEVVRRITATAVDKGKPGRDEEFGFGVVDPLAALTATLPSAAPQVSAVPSEVGSGPVGGGGGVGGWGVWIGVVGVVAVGVVGVLRWRRWRAGS</sequence>
<evidence type="ECO:0000256" key="6">
    <source>
        <dbReference type="SAM" id="Phobius"/>
    </source>
</evidence>
<keyword evidence="4 5" id="KW-0720">Serine protease</keyword>
<dbReference type="RefSeq" id="WP_223102107.1">
    <property type="nucleotide sequence ID" value="NZ_CP061913.1"/>
</dbReference>
<organism evidence="9 10">
    <name type="scientific">Dactylosporangium vinaceum</name>
    <dbReference type="NCBI Taxonomy" id="53362"/>
    <lineage>
        <taxon>Bacteria</taxon>
        <taxon>Bacillati</taxon>
        <taxon>Actinomycetota</taxon>
        <taxon>Actinomycetes</taxon>
        <taxon>Micromonosporales</taxon>
        <taxon>Micromonosporaceae</taxon>
        <taxon>Dactylosporangium</taxon>
    </lineage>
</organism>
<keyword evidence="10" id="KW-1185">Reference proteome</keyword>
<proteinExistence type="inferred from homology"/>
<dbReference type="PANTHER" id="PTHR43806">
    <property type="entry name" value="PEPTIDASE S8"/>
    <property type="match status" value="1"/>
</dbReference>